<dbReference type="GO" id="GO:0003735">
    <property type="term" value="F:structural constituent of ribosome"/>
    <property type="evidence" value="ECO:0007669"/>
    <property type="project" value="InterPro"/>
</dbReference>
<dbReference type="GO" id="GO:0002181">
    <property type="term" value="P:cytoplasmic translation"/>
    <property type="evidence" value="ECO:0007669"/>
    <property type="project" value="TreeGrafter"/>
</dbReference>
<dbReference type="FunFam" id="3.90.470.10:FF:000030">
    <property type="entry name" value="RL17, ribosomal protein 17-like 60S large ribosomal subunit"/>
    <property type="match status" value="1"/>
</dbReference>
<evidence type="ECO:0000313" key="9">
    <source>
        <dbReference type="Proteomes" id="UP000284657"/>
    </source>
</evidence>
<dbReference type="Proteomes" id="UP000284657">
    <property type="component" value="Unassembled WGS sequence"/>
</dbReference>
<accession>A0A3F2S2V2</accession>
<gene>
    <name evidence="6" type="ORF">BBJ29_000120</name>
    <name evidence="7" type="ORF">BBP00_00001003</name>
</gene>
<evidence type="ECO:0000256" key="1">
    <source>
        <dbReference type="ARBA" id="ARBA00009451"/>
    </source>
</evidence>
<dbReference type="InterPro" id="IPR005721">
    <property type="entry name" value="Ribosomal_uL22_euk/arc"/>
</dbReference>
<dbReference type="EMBL" id="MBAD02002145">
    <property type="protein sequence ID" value="RLN49464.1"/>
    <property type="molecule type" value="Genomic_DNA"/>
</dbReference>
<dbReference type="PANTHER" id="PTHR11593">
    <property type="entry name" value="60S RIBOSOMAL PROTEIN L17"/>
    <property type="match status" value="1"/>
</dbReference>
<dbReference type="SUPFAM" id="SSF54843">
    <property type="entry name" value="Ribosomal protein L22"/>
    <property type="match status" value="1"/>
</dbReference>
<evidence type="ECO:0000256" key="4">
    <source>
        <dbReference type="RuleBase" id="RU004005"/>
    </source>
</evidence>
<dbReference type="Proteomes" id="UP000277300">
    <property type="component" value="Unassembled WGS sequence"/>
</dbReference>
<reference evidence="8 9" key="1">
    <citation type="submission" date="2018-07" db="EMBL/GenBank/DDBJ databases">
        <title>Genome sequencing of oomycete isolates from Chile give support for New Zealand origin for Phytophthora kernoviae and make available the first Nothophytophthora sp. genome.</title>
        <authorList>
            <person name="Studholme D.J."/>
            <person name="Sanfuentes E."/>
            <person name="Panda P."/>
            <person name="Hill R."/>
            <person name="Sambles C."/>
            <person name="Grant M."/>
            <person name="Williams N.M."/>
            <person name="Mcdougal R.L."/>
        </authorList>
    </citation>
    <scope>NUCLEOTIDE SEQUENCE [LARGE SCALE GENOMIC DNA]</scope>
    <source>
        <strain evidence="7">Chile6</strain>
        <strain evidence="6">Chile7</strain>
    </source>
</reference>
<dbReference type="GO" id="GO:0022625">
    <property type="term" value="C:cytosolic large ribosomal subunit"/>
    <property type="evidence" value="ECO:0007669"/>
    <property type="project" value="TreeGrafter"/>
</dbReference>
<feature type="compositionally biased region" description="Acidic residues" evidence="5">
    <location>
        <begin position="96"/>
        <end position="116"/>
    </location>
</feature>
<dbReference type="InterPro" id="IPR018260">
    <property type="entry name" value="Ribosomal_uL22_CS"/>
</dbReference>
<dbReference type="PANTHER" id="PTHR11593:SF10">
    <property type="entry name" value="60S RIBOSOMAL PROTEIN L17"/>
    <property type="match status" value="1"/>
</dbReference>
<protein>
    <recommendedName>
        <fullName evidence="10">Ribosomal protein L22</fullName>
    </recommendedName>
</protein>
<keyword evidence="2 4" id="KW-0689">Ribosomal protein</keyword>
<evidence type="ECO:0000256" key="2">
    <source>
        <dbReference type="ARBA" id="ARBA00022980"/>
    </source>
</evidence>
<organism evidence="7 8">
    <name type="scientific">Phytophthora kernoviae</name>
    <dbReference type="NCBI Taxonomy" id="325452"/>
    <lineage>
        <taxon>Eukaryota</taxon>
        <taxon>Sar</taxon>
        <taxon>Stramenopiles</taxon>
        <taxon>Oomycota</taxon>
        <taxon>Peronosporomycetes</taxon>
        <taxon>Peronosporales</taxon>
        <taxon>Peronosporaceae</taxon>
        <taxon>Phytophthora</taxon>
    </lineage>
</organism>
<keyword evidence="3 4" id="KW-0687">Ribonucleoprotein</keyword>
<feature type="region of interest" description="Disordered" evidence="5">
    <location>
        <begin position="44"/>
        <end position="138"/>
    </location>
</feature>
<dbReference type="AlphaFoldDB" id="A0A3F2S2V2"/>
<name>A0A3F2S2V2_9STRA</name>
<dbReference type="CDD" id="cd00336">
    <property type="entry name" value="Ribosomal_L22"/>
    <property type="match status" value="1"/>
</dbReference>
<dbReference type="InterPro" id="IPR036394">
    <property type="entry name" value="Ribosomal_uL22_sf"/>
</dbReference>
<dbReference type="InterPro" id="IPR001063">
    <property type="entry name" value="Ribosomal_uL22"/>
</dbReference>
<sequence length="309" mass="34501">MKKLPRRRGNCHRPRMYGLLKAASSAEEEEEILRERLRDADVSFSGAFPSSRDISVAKRKHEKAKELEGIDTSLIISGGRSRRNTAPRVTYREDRLSEEDKDAIEDEDEDDDEDASDREAVESGQEPEDAQRAAKARGSHLRVHFKHCREVSHAIKGMPLNKAKSFLQAVTEYKQAVPFTKFTGGCGRHAQGKLRGAAGDKCKWPQKATKIILDLLKNAEANAEVKGLDTDLLYVSHAQANAAIKQRRRTYRAHGRIGPYMSNPAHIELILTEKRANVAKAVEEVKTAKVSRKRQAQLRLKSGGGVEAN</sequence>
<evidence type="ECO:0000256" key="3">
    <source>
        <dbReference type="ARBA" id="ARBA00023274"/>
    </source>
</evidence>
<evidence type="ECO:0000313" key="8">
    <source>
        <dbReference type="Proteomes" id="UP000277300"/>
    </source>
</evidence>
<dbReference type="Pfam" id="PF00237">
    <property type="entry name" value="Ribosomal_L22"/>
    <property type="match status" value="1"/>
</dbReference>
<dbReference type="OrthoDB" id="10254664at2759"/>
<dbReference type="NCBIfam" id="TIGR01038">
    <property type="entry name" value="uL22_arch_euk"/>
    <property type="match status" value="1"/>
</dbReference>
<evidence type="ECO:0000313" key="6">
    <source>
        <dbReference type="EMBL" id="RLN49464.1"/>
    </source>
</evidence>
<dbReference type="Gene3D" id="3.90.470.10">
    <property type="entry name" value="Ribosomal protein L22/L17"/>
    <property type="match status" value="1"/>
</dbReference>
<evidence type="ECO:0008006" key="10">
    <source>
        <dbReference type="Google" id="ProtNLM"/>
    </source>
</evidence>
<comment type="caution">
    <text evidence="7">The sequence shown here is derived from an EMBL/GenBank/DDBJ whole genome shotgun (WGS) entry which is preliminary data.</text>
</comment>
<evidence type="ECO:0000313" key="7">
    <source>
        <dbReference type="EMBL" id="RLN68456.1"/>
    </source>
</evidence>
<evidence type="ECO:0000256" key="5">
    <source>
        <dbReference type="SAM" id="MobiDB-lite"/>
    </source>
</evidence>
<proteinExistence type="inferred from homology"/>
<dbReference type="EMBL" id="MBDO02000013">
    <property type="protein sequence ID" value="RLN68456.1"/>
    <property type="molecule type" value="Genomic_DNA"/>
</dbReference>
<dbReference type="PROSITE" id="PS00464">
    <property type="entry name" value="RIBOSOMAL_L22"/>
    <property type="match status" value="1"/>
</dbReference>
<comment type="similarity">
    <text evidence="1 4">Belongs to the universal ribosomal protein uL22 family.</text>
</comment>